<reference evidence="1" key="1">
    <citation type="journal article" date="2020" name="Nature">
        <title>Giant virus diversity and host interactions through global metagenomics.</title>
        <authorList>
            <person name="Schulz F."/>
            <person name="Roux S."/>
            <person name="Paez-Espino D."/>
            <person name="Jungbluth S."/>
            <person name="Walsh D.A."/>
            <person name="Denef V.J."/>
            <person name="McMahon K.D."/>
            <person name="Konstantinidis K.T."/>
            <person name="Eloe-Fadrosh E.A."/>
            <person name="Kyrpides N.C."/>
            <person name="Woyke T."/>
        </authorList>
    </citation>
    <scope>NUCLEOTIDE SEQUENCE</scope>
    <source>
        <strain evidence="1">GVMAG-M-3300023184-165</strain>
    </source>
</reference>
<proteinExistence type="predicted"/>
<dbReference type="EMBL" id="MN740005">
    <property type="protein sequence ID" value="QHT82996.1"/>
    <property type="molecule type" value="Genomic_DNA"/>
</dbReference>
<accession>A0A6C0HS79</accession>
<organism evidence="1">
    <name type="scientific">viral metagenome</name>
    <dbReference type="NCBI Taxonomy" id="1070528"/>
    <lineage>
        <taxon>unclassified sequences</taxon>
        <taxon>metagenomes</taxon>
        <taxon>organismal metagenomes</taxon>
    </lineage>
</organism>
<sequence>MSSVGVPPVGRANFFNSSTPIFQFYPIRMNNCNNTLCYTKNHTSYIYQPHSGYGKIGTSAAGYLASRKRL</sequence>
<dbReference type="AlphaFoldDB" id="A0A6C0HS79"/>
<protein>
    <submittedName>
        <fullName evidence="1">Uncharacterized protein</fullName>
    </submittedName>
</protein>
<name>A0A6C0HS79_9ZZZZ</name>
<evidence type="ECO:0000313" key="1">
    <source>
        <dbReference type="EMBL" id="QHT82996.1"/>
    </source>
</evidence>